<accession>A0ABP8J1Q2</accession>
<proteinExistence type="predicted"/>
<organism evidence="1 2">
    <name type="scientific">Hymenobacter koreensis</name>
    <dbReference type="NCBI Taxonomy" id="1084523"/>
    <lineage>
        <taxon>Bacteria</taxon>
        <taxon>Pseudomonadati</taxon>
        <taxon>Bacteroidota</taxon>
        <taxon>Cytophagia</taxon>
        <taxon>Cytophagales</taxon>
        <taxon>Hymenobacteraceae</taxon>
        <taxon>Hymenobacter</taxon>
    </lineage>
</organism>
<evidence type="ECO:0000313" key="1">
    <source>
        <dbReference type="EMBL" id="GAA4383419.1"/>
    </source>
</evidence>
<keyword evidence="2" id="KW-1185">Reference proteome</keyword>
<comment type="caution">
    <text evidence="1">The sequence shown here is derived from an EMBL/GenBank/DDBJ whole genome shotgun (WGS) entry which is preliminary data.</text>
</comment>
<sequence length="93" mass="10380">MDQDLQLSLANNAKAWLALSLSISSAEKLSFDKIHDGFLSTYGADFMSHVYRVTIEKVLQNMPDTERSKLLAAFQQAMDRAIDDHYAATVLEG</sequence>
<evidence type="ECO:0000313" key="2">
    <source>
        <dbReference type="Proteomes" id="UP001500454"/>
    </source>
</evidence>
<dbReference type="Proteomes" id="UP001500454">
    <property type="component" value="Unassembled WGS sequence"/>
</dbReference>
<name>A0ABP8J1Q2_9BACT</name>
<gene>
    <name evidence="1" type="ORF">GCM10023186_24530</name>
</gene>
<dbReference type="EMBL" id="BAABHA010000007">
    <property type="protein sequence ID" value="GAA4383419.1"/>
    <property type="molecule type" value="Genomic_DNA"/>
</dbReference>
<protein>
    <submittedName>
        <fullName evidence="1">Uncharacterized protein</fullName>
    </submittedName>
</protein>
<reference evidence="2" key="1">
    <citation type="journal article" date="2019" name="Int. J. Syst. Evol. Microbiol.">
        <title>The Global Catalogue of Microorganisms (GCM) 10K type strain sequencing project: providing services to taxonomists for standard genome sequencing and annotation.</title>
        <authorList>
            <consortium name="The Broad Institute Genomics Platform"/>
            <consortium name="The Broad Institute Genome Sequencing Center for Infectious Disease"/>
            <person name="Wu L."/>
            <person name="Ma J."/>
        </authorList>
    </citation>
    <scope>NUCLEOTIDE SEQUENCE [LARGE SCALE GENOMIC DNA]</scope>
    <source>
        <strain evidence="2">JCM 17924</strain>
    </source>
</reference>
<dbReference type="RefSeq" id="WP_345224582.1">
    <property type="nucleotide sequence ID" value="NZ_BAABHA010000007.1"/>
</dbReference>